<protein>
    <submittedName>
        <fullName evidence="7">Interferon-induced, double-stranded RNA-activated protein kinase</fullName>
    </submittedName>
</protein>
<dbReference type="Gene3D" id="3.30.200.20">
    <property type="entry name" value="Phosphorylase Kinase, domain 1"/>
    <property type="match status" value="1"/>
</dbReference>
<feature type="domain" description="Protein kinase" evidence="6">
    <location>
        <begin position="15"/>
        <end position="315"/>
    </location>
</feature>
<evidence type="ECO:0000256" key="2">
    <source>
        <dbReference type="ARBA" id="ARBA00022741"/>
    </source>
</evidence>
<sequence length="634" mass="73278">MESSDHPSHAWLTQQKFQKLLSFGEFGPIFETSDTTAIFAVKVNFFRIGYGEKFAAPFHLLKPVNHKNLTKIYNVSFKDWKIEEIEILTARFENQLTFHKRTLQEFCNHRQVPPSLCVQSDLCGPDLLSWLKIEKKRAENLLEIQYQIVSGILDGLRYLHRNNIVHRHIYPTAVMFSHTLTTEYIVPVKISSFQFCRHINCYAQDGGEFSVDSLPYYSSFYHAPEANSSSSRDTCRTTFDIFSVGLLFLAVLLPPDKVLSSELKYKLVQENDTSVVPNHPEIENVKELIIKMTKRRPADRLQNLELVHFRRNESVSINASTGPIGVQQNFADLTRFQNFLGSGSFGFVLGTRDNKAVKFIFLTVTDVPERDIERKQITREFKTMMMAKNHANIVQILACSEHLFTSESLNDILNTVPLPKEVNDSIYMLSARARKQKITIPAFTIKMELCGSSLREWLSEMHNKHVTPSIQAYQIEIVSNLLVGFRYLHSHQIIHRDFKPENVLFSYSPNEKYLLPVKIGDFGLARFLPQVSEERLTSRVGTNSYRAPEAETSFYGVQADIFSLGLVFWEVLQLLDPKLRRSMFYKLVHDYENHPLIVKDHPKLVNAKDLVVNMTKRLYRERLQTMEDVVLQVR</sequence>
<accession>A0A226D098</accession>
<evidence type="ECO:0000256" key="4">
    <source>
        <dbReference type="ARBA" id="ARBA00022840"/>
    </source>
</evidence>
<feature type="domain" description="Protein kinase" evidence="6">
    <location>
        <begin position="334"/>
        <end position="634"/>
    </location>
</feature>
<dbReference type="Pfam" id="PF00069">
    <property type="entry name" value="Pkinase"/>
    <property type="match status" value="2"/>
</dbReference>
<dbReference type="PANTHER" id="PTHR11042">
    <property type="entry name" value="EUKARYOTIC TRANSLATION INITIATION FACTOR 2-ALPHA KINASE EIF2-ALPHA KINASE -RELATED"/>
    <property type="match status" value="1"/>
</dbReference>
<dbReference type="InterPro" id="IPR008271">
    <property type="entry name" value="Ser/Thr_kinase_AS"/>
</dbReference>
<gene>
    <name evidence="7" type="ORF">Fcan01_27052</name>
</gene>
<dbReference type="GO" id="GO:0005737">
    <property type="term" value="C:cytoplasm"/>
    <property type="evidence" value="ECO:0007669"/>
    <property type="project" value="TreeGrafter"/>
</dbReference>
<dbReference type="GO" id="GO:0005634">
    <property type="term" value="C:nucleus"/>
    <property type="evidence" value="ECO:0007669"/>
    <property type="project" value="TreeGrafter"/>
</dbReference>
<evidence type="ECO:0000256" key="5">
    <source>
        <dbReference type="ARBA" id="ARBA00037982"/>
    </source>
</evidence>
<dbReference type="InterPro" id="IPR050339">
    <property type="entry name" value="CC_SR_Kinase"/>
</dbReference>
<comment type="similarity">
    <text evidence="5">Belongs to the protein kinase superfamily. Ser/Thr protein kinase family. GCN2 subfamily.</text>
</comment>
<proteinExistence type="inferred from homology"/>
<dbReference type="GO" id="GO:0004672">
    <property type="term" value="F:protein kinase activity"/>
    <property type="evidence" value="ECO:0007669"/>
    <property type="project" value="InterPro"/>
</dbReference>
<dbReference type="Proteomes" id="UP000198287">
    <property type="component" value="Unassembled WGS sequence"/>
</dbReference>
<dbReference type="InterPro" id="IPR011009">
    <property type="entry name" value="Kinase-like_dom_sf"/>
</dbReference>
<evidence type="ECO:0000313" key="7">
    <source>
        <dbReference type="EMBL" id="OXA38294.1"/>
    </source>
</evidence>
<dbReference type="OrthoDB" id="548217at2759"/>
<keyword evidence="2" id="KW-0547">Nucleotide-binding</keyword>
<evidence type="ECO:0000313" key="8">
    <source>
        <dbReference type="Proteomes" id="UP000198287"/>
    </source>
</evidence>
<keyword evidence="4" id="KW-0067">ATP-binding</keyword>
<dbReference type="SUPFAM" id="SSF56112">
    <property type="entry name" value="Protein kinase-like (PK-like)"/>
    <property type="match status" value="2"/>
</dbReference>
<evidence type="ECO:0000256" key="1">
    <source>
        <dbReference type="ARBA" id="ARBA00022679"/>
    </source>
</evidence>
<dbReference type="EMBL" id="LNIX01000047">
    <property type="protein sequence ID" value="OXA38294.1"/>
    <property type="molecule type" value="Genomic_DNA"/>
</dbReference>
<keyword evidence="3 7" id="KW-0418">Kinase</keyword>
<dbReference type="GO" id="GO:0005524">
    <property type="term" value="F:ATP binding"/>
    <property type="evidence" value="ECO:0007669"/>
    <property type="project" value="UniProtKB-KW"/>
</dbReference>
<dbReference type="InterPro" id="IPR000719">
    <property type="entry name" value="Prot_kinase_dom"/>
</dbReference>
<dbReference type="Gene3D" id="1.10.510.10">
    <property type="entry name" value="Transferase(Phosphotransferase) domain 1"/>
    <property type="match status" value="2"/>
</dbReference>
<keyword evidence="8" id="KW-1185">Reference proteome</keyword>
<organism evidence="7 8">
    <name type="scientific">Folsomia candida</name>
    <name type="common">Springtail</name>
    <dbReference type="NCBI Taxonomy" id="158441"/>
    <lineage>
        <taxon>Eukaryota</taxon>
        <taxon>Metazoa</taxon>
        <taxon>Ecdysozoa</taxon>
        <taxon>Arthropoda</taxon>
        <taxon>Hexapoda</taxon>
        <taxon>Collembola</taxon>
        <taxon>Entomobryomorpha</taxon>
        <taxon>Isotomoidea</taxon>
        <taxon>Isotomidae</taxon>
        <taxon>Proisotominae</taxon>
        <taxon>Folsomia</taxon>
    </lineage>
</organism>
<dbReference type="AlphaFoldDB" id="A0A226D098"/>
<comment type="caution">
    <text evidence="7">The sequence shown here is derived from an EMBL/GenBank/DDBJ whole genome shotgun (WGS) entry which is preliminary data.</text>
</comment>
<evidence type="ECO:0000259" key="6">
    <source>
        <dbReference type="PROSITE" id="PS50011"/>
    </source>
</evidence>
<dbReference type="PROSITE" id="PS50011">
    <property type="entry name" value="PROTEIN_KINASE_DOM"/>
    <property type="match status" value="2"/>
</dbReference>
<name>A0A226D098_FOLCA</name>
<keyword evidence="1" id="KW-0808">Transferase</keyword>
<reference evidence="7 8" key="1">
    <citation type="submission" date="2015-12" db="EMBL/GenBank/DDBJ databases">
        <title>The genome of Folsomia candida.</title>
        <authorList>
            <person name="Faddeeva A."/>
            <person name="Derks M.F."/>
            <person name="Anvar Y."/>
            <person name="Smit S."/>
            <person name="Van Straalen N."/>
            <person name="Roelofs D."/>
        </authorList>
    </citation>
    <scope>NUCLEOTIDE SEQUENCE [LARGE SCALE GENOMIC DNA]</scope>
    <source>
        <strain evidence="7 8">VU population</strain>
        <tissue evidence="7">Whole body</tissue>
    </source>
</reference>
<evidence type="ECO:0000256" key="3">
    <source>
        <dbReference type="ARBA" id="ARBA00022777"/>
    </source>
</evidence>
<dbReference type="PROSITE" id="PS00108">
    <property type="entry name" value="PROTEIN_KINASE_ST"/>
    <property type="match status" value="1"/>
</dbReference>